<dbReference type="Pfam" id="PF00196">
    <property type="entry name" value="GerE"/>
    <property type="match status" value="1"/>
</dbReference>
<keyword evidence="4" id="KW-0804">Transcription</keyword>
<dbReference type="SUPFAM" id="SSF46894">
    <property type="entry name" value="C-terminal effector domain of the bipartite response regulators"/>
    <property type="match status" value="1"/>
</dbReference>
<feature type="domain" description="HTH luxR-type" evidence="6">
    <location>
        <begin position="146"/>
        <end position="211"/>
    </location>
</feature>
<dbReference type="InterPro" id="IPR000792">
    <property type="entry name" value="Tscrpt_reg_LuxR_C"/>
</dbReference>
<protein>
    <submittedName>
        <fullName evidence="8">Response regulator</fullName>
    </submittedName>
</protein>
<dbReference type="Pfam" id="PF00072">
    <property type="entry name" value="Response_reg"/>
    <property type="match status" value="1"/>
</dbReference>
<reference evidence="9" key="1">
    <citation type="journal article" date="2019" name="Int. J. Syst. Evol. Microbiol.">
        <title>The Global Catalogue of Microorganisms (GCM) 10K type strain sequencing project: providing services to taxonomists for standard genome sequencing and annotation.</title>
        <authorList>
            <consortium name="The Broad Institute Genomics Platform"/>
            <consortium name="The Broad Institute Genome Sequencing Center for Infectious Disease"/>
            <person name="Wu L."/>
            <person name="Ma J."/>
        </authorList>
    </citation>
    <scope>NUCLEOTIDE SEQUENCE [LARGE SCALE GENOMIC DNA]</scope>
    <source>
        <strain evidence="9">KCTC 52416</strain>
    </source>
</reference>
<keyword evidence="2" id="KW-0805">Transcription regulation</keyword>
<name>A0ABV7JTR4_9SPHI</name>
<feature type="modified residue" description="4-aspartylphosphate" evidence="5">
    <location>
        <position position="55"/>
    </location>
</feature>
<keyword evidence="1 5" id="KW-0597">Phosphoprotein</keyword>
<dbReference type="InterPro" id="IPR011006">
    <property type="entry name" value="CheY-like_superfamily"/>
</dbReference>
<dbReference type="PANTHER" id="PTHR43214:SF41">
    <property type="entry name" value="NITRATE_NITRITE RESPONSE REGULATOR PROTEIN NARP"/>
    <property type="match status" value="1"/>
</dbReference>
<dbReference type="CDD" id="cd06170">
    <property type="entry name" value="LuxR_C_like"/>
    <property type="match status" value="1"/>
</dbReference>
<evidence type="ECO:0000313" key="9">
    <source>
        <dbReference type="Proteomes" id="UP001595526"/>
    </source>
</evidence>
<dbReference type="Proteomes" id="UP001595526">
    <property type="component" value="Unassembled WGS sequence"/>
</dbReference>
<evidence type="ECO:0000256" key="3">
    <source>
        <dbReference type="ARBA" id="ARBA00023125"/>
    </source>
</evidence>
<evidence type="ECO:0000259" key="6">
    <source>
        <dbReference type="PROSITE" id="PS50043"/>
    </source>
</evidence>
<evidence type="ECO:0000256" key="4">
    <source>
        <dbReference type="ARBA" id="ARBA00023163"/>
    </source>
</evidence>
<organism evidence="8 9">
    <name type="scientific">Parapedobacter deserti</name>
    <dbReference type="NCBI Taxonomy" id="1912957"/>
    <lineage>
        <taxon>Bacteria</taxon>
        <taxon>Pseudomonadati</taxon>
        <taxon>Bacteroidota</taxon>
        <taxon>Sphingobacteriia</taxon>
        <taxon>Sphingobacteriales</taxon>
        <taxon>Sphingobacteriaceae</taxon>
        <taxon>Parapedobacter</taxon>
    </lineage>
</organism>
<dbReference type="InterPro" id="IPR016032">
    <property type="entry name" value="Sig_transdc_resp-reg_C-effctor"/>
</dbReference>
<dbReference type="CDD" id="cd17535">
    <property type="entry name" value="REC_NarL-like"/>
    <property type="match status" value="1"/>
</dbReference>
<dbReference type="InterPro" id="IPR058245">
    <property type="entry name" value="NreC/VraR/RcsB-like_REC"/>
</dbReference>
<dbReference type="InterPro" id="IPR001789">
    <property type="entry name" value="Sig_transdc_resp-reg_receiver"/>
</dbReference>
<dbReference type="SUPFAM" id="SSF52172">
    <property type="entry name" value="CheY-like"/>
    <property type="match status" value="1"/>
</dbReference>
<evidence type="ECO:0000256" key="2">
    <source>
        <dbReference type="ARBA" id="ARBA00023015"/>
    </source>
</evidence>
<dbReference type="RefSeq" id="WP_379025204.1">
    <property type="nucleotide sequence ID" value="NZ_JBHRTA010000053.1"/>
</dbReference>
<sequence>MSLHVAIADDHSAIRVGLKFIVQEWMPDSVVFFAEDIPKLLRLVAEEVIHIVVLDINMPGGNNFHVVKMIKEIQKNVKVLVLSTYGEELYALRYIDAGADGYLQKDCEEEKIIDALDTVYQGKKYLSDGLRDQLLQNRMNQGPGSNGNPLHLLTDRELEVCHQLVNGKGVSEIAKTLFIHTSTVGTYKNKIYKKFNVQNLKQLIDTFSIHNDATKSLS</sequence>
<accession>A0ABV7JTR4</accession>
<evidence type="ECO:0000313" key="8">
    <source>
        <dbReference type="EMBL" id="MFC3199506.1"/>
    </source>
</evidence>
<dbReference type="InterPro" id="IPR039420">
    <property type="entry name" value="WalR-like"/>
</dbReference>
<dbReference type="PROSITE" id="PS50043">
    <property type="entry name" value="HTH_LUXR_2"/>
    <property type="match status" value="1"/>
</dbReference>
<proteinExistence type="predicted"/>
<keyword evidence="9" id="KW-1185">Reference proteome</keyword>
<dbReference type="Gene3D" id="3.40.50.2300">
    <property type="match status" value="1"/>
</dbReference>
<comment type="caution">
    <text evidence="8">The sequence shown here is derived from an EMBL/GenBank/DDBJ whole genome shotgun (WGS) entry which is preliminary data.</text>
</comment>
<feature type="domain" description="Response regulatory" evidence="7">
    <location>
        <begin position="4"/>
        <end position="120"/>
    </location>
</feature>
<evidence type="ECO:0000256" key="5">
    <source>
        <dbReference type="PROSITE-ProRule" id="PRU00169"/>
    </source>
</evidence>
<dbReference type="SMART" id="SM00421">
    <property type="entry name" value="HTH_LUXR"/>
    <property type="match status" value="1"/>
</dbReference>
<evidence type="ECO:0000259" key="7">
    <source>
        <dbReference type="PROSITE" id="PS50110"/>
    </source>
</evidence>
<dbReference type="EMBL" id="JBHRTA010000053">
    <property type="protein sequence ID" value="MFC3199506.1"/>
    <property type="molecule type" value="Genomic_DNA"/>
</dbReference>
<dbReference type="PROSITE" id="PS50110">
    <property type="entry name" value="RESPONSE_REGULATORY"/>
    <property type="match status" value="1"/>
</dbReference>
<dbReference type="PANTHER" id="PTHR43214">
    <property type="entry name" value="TWO-COMPONENT RESPONSE REGULATOR"/>
    <property type="match status" value="1"/>
</dbReference>
<keyword evidence="3" id="KW-0238">DNA-binding</keyword>
<evidence type="ECO:0000256" key="1">
    <source>
        <dbReference type="ARBA" id="ARBA00022553"/>
    </source>
</evidence>
<dbReference type="PRINTS" id="PR00038">
    <property type="entry name" value="HTHLUXR"/>
</dbReference>
<dbReference type="SMART" id="SM00448">
    <property type="entry name" value="REC"/>
    <property type="match status" value="1"/>
</dbReference>
<gene>
    <name evidence="8" type="ORF">ACFOET_17950</name>
</gene>